<dbReference type="EMBL" id="QMFB01000009">
    <property type="protein sequence ID" value="RAV20234.1"/>
    <property type="molecule type" value="Genomic_DNA"/>
</dbReference>
<evidence type="ECO:0000256" key="2">
    <source>
        <dbReference type="ARBA" id="ARBA00022448"/>
    </source>
</evidence>
<evidence type="ECO:0000313" key="8">
    <source>
        <dbReference type="EMBL" id="RAV20234.1"/>
    </source>
</evidence>
<feature type="transmembrane region" description="Helical" evidence="6">
    <location>
        <begin position="99"/>
        <end position="123"/>
    </location>
</feature>
<comment type="similarity">
    <text evidence="6">Belongs to the binding-protein-dependent transport system permease family.</text>
</comment>
<keyword evidence="2 6" id="KW-0813">Transport</keyword>
<comment type="caution">
    <text evidence="8">The sequence shown here is derived from an EMBL/GenBank/DDBJ whole genome shotgun (WGS) entry which is preliminary data.</text>
</comment>
<evidence type="ECO:0000313" key="9">
    <source>
        <dbReference type="Proteomes" id="UP000250369"/>
    </source>
</evidence>
<evidence type="ECO:0000256" key="6">
    <source>
        <dbReference type="RuleBase" id="RU363032"/>
    </source>
</evidence>
<dbReference type="CDD" id="cd06261">
    <property type="entry name" value="TM_PBP2"/>
    <property type="match status" value="1"/>
</dbReference>
<proteinExistence type="inferred from homology"/>
<accession>A0A329MK99</accession>
<dbReference type="OrthoDB" id="9785836at2"/>
<dbReference type="InterPro" id="IPR000515">
    <property type="entry name" value="MetI-like"/>
</dbReference>
<sequence length="323" mass="36505">MNMKAGNASLPAPEVRTTAKSSLRRAWSDVKRDKYLYMLGLPGIIYFLLFKYIPFSGLIIAFENYSPYFGILKSPWVGFEHFERFFSNDDFYLLLRNTLAISLMNLLFFFPFPIILSLLLNELRSAVYKRIIQSIVYIPHFFSWVIIAGLTYLMLSQSEGLVNKLLEALGMAKIGFLTNADSFWLMLTMQSMWKEAGWGTIIFLAAIAGVDPQLYEAATVDGAGRFRKIWHITLPAIRNIIMILLILQLGSIMETGFEQVYLMTNGAVSEVADVFDTYVYRSGIQQGQFSYSTAVGLFKSVVGVFLVCAANFLAKKFGQDGVF</sequence>
<dbReference type="RefSeq" id="WP_113032131.1">
    <property type="nucleotide sequence ID" value="NZ_QMFB01000009.1"/>
</dbReference>
<evidence type="ECO:0000256" key="3">
    <source>
        <dbReference type="ARBA" id="ARBA00022692"/>
    </source>
</evidence>
<feature type="transmembrane region" description="Helical" evidence="6">
    <location>
        <begin position="35"/>
        <end position="62"/>
    </location>
</feature>
<reference evidence="8 9" key="1">
    <citation type="journal article" date="2009" name="Int. J. Syst. Evol. Microbiol.">
        <title>Paenibacillus contaminans sp. nov., isolated from a contaminated laboratory plate.</title>
        <authorList>
            <person name="Chou J.H."/>
            <person name="Lee J.H."/>
            <person name="Lin M.C."/>
            <person name="Chang P.S."/>
            <person name="Arun A.B."/>
            <person name="Young C.C."/>
            <person name="Chen W.M."/>
        </authorList>
    </citation>
    <scope>NUCLEOTIDE SEQUENCE [LARGE SCALE GENOMIC DNA]</scope>
    <source>
        <strain evidence="8 9">CKOBP-6</strain>
    </source>
</reference>
<dbReference type="PANTHER" id="PTHR43496">
    <property type="entry name" value="PROTEIN LPLB"/>
    <property type="match status" value="1"/>
</dbReference>
<dbReference type="PROSITE" id="PS50928">
    <property type="entry name" value="ABC_TM1"/>
    <property type="match status" value="1"/>
</dbReference>
<evidence type="ECO:0000256" key="1">
    <source>
        <dbReference type="ARBA" id="ARBA00004141"/>
    </source>
</evidence>
<dbReference type="AlphaFoldDB" id="A0A329MK99"/>
<dbReference type="Pfam" id="PF00528">
    <property type="entry name" value="BPD_transp_1"/>
    <property type="match status" value="1"/>
</dbReference>
<keyword evidence="4 6" id="KW-1133">Transmembrane helix</keyword>
<feature type="transmembrane region" description="Helical" evidence="6">
    <location>
        <begin position="196"/>
        <end position="215"/>
    </location>
</feature>
<dbReference type="GO" id="GO:0055085">
    <property type="term" value="P:transmembrane transport"/>
    <property type="evidence" value="ECO:0007669"/>
    <property type="project" value="InterPro"/>
</dbReference>
<feature type="transmembrane region" description="Helical" evidence="6">
    <location>
        <begin position="289"/>
        <end position="314"/>
    </location>
</feature>
<dbReference type="SUPFAM" id="SSF161098">
    <property type="entry name" value="MetI-like"/>
    <property type="match status" value="1"/>
</dbReference>
<comment type="subcellular location">
    <subcellularLocation>
        <location evidence="6">Cell membrane</location>
        <topology evidence="6">Multi-pass membrane protein</topology>
    </subcellularLocation>
    <subcellularLocation>
        <location evidence="1">Membrane</location>
        <topology evidence="1">Multi-pass membrane protein</topology>
    </subcellularLocation>
</comment>
<gene>
    <name evidence="8" type="ORF">DQG23_17380</name>
</gene>
<feature type="transmembrane region" description="Helical" evidence="6">
    <location>
        <begin position="236"/>
        <end position="253"/>
    </location>
</feature>
<keyword evidence="9" id="KW-1185">Reference proteome</keyword>
<keyword evidence="3 6" id="KW-0812">Transmembrane</keyword>
<keyword evidence="5 6" id="KW-0472">Membrane</keyword>
<feature type="domain" description="ABC transmembrane type-1" evidence="7">
    <location>
        <begin position="95"/>
        <end position="310"/>
    </location>
</feature>
<dbReference type="Proteomes" id="UP000250369">
    <property type="component" value="Unassembled WGS sequence"/>
</dbReference>
<evidence type="ECO:0000256" key="5">
    <source>
        <dbReference type="ARBA" id="ARBA00023136"/>
    </source>
</evidence>
<evidence type="ECO:0000256" key="4">
    <source>
        <dbReference type="ARBA" id="ARBA00022989"/>
    </source>
</evidence>
<organism evidence="8 9">
    <name type="scientific">Paenibacillus contaminans</name>
    <dbReference type="NCBI Taxonomy" id="450362"/>
    <lineage>
        <taxon>Bacteria</taxon>
        <taxon>Bacillati</taxon>
        <taxon>Bacillota</taxon>
        <taxon>Bacilli</taxon>
        <taxon>Bacillales</taxon>
        <taxon>Paenibacillaceae</taxon>
        <taxon>Paenibacillus</taxon>
    </lineage>
</organism>
<feature type="transmembrane region" description="Helical" evidence="6">
    <location>
        <begin position="135"/>
        <end position="155"/>
    </location>
</feature>
<dbReference type="GO" id="GO:0005886">
    <property type="term" value="C:plasma membrane"/>
    <property type="evidence" value="ECO:0007669"/>
    <property type="project" value="UniProtKB-SubCell"/>
</dbReference>
<name>A0A329MK99_9BACL</name>
<protein>
    <submittedName>
        <fullName evidence="8">Sugar ABC transporter permease</fullName>
    </submittedName>
</protein>
<dbReference type="PANTHER" id="PTHR43496:SF1">
    <property type="entry name" value="POLYGALACTURONAN_RHAMNOGALACTURONAN TRANSPORT SYSTEM PERMEASE PROTEIN YTEP"/>
    <property type="match status" value="1"/>
</dbReference>
<evidence type="ECO:0000259" key="7">
    <source>
        <dbReference type="PROSITE" id="PS50928"/>
    </source>
</evidence>
<dbReference type="InterPro" id="IPR035906">
    <property type="entry name" value="MetI-like_sf"/>
</dbReference>
<dbReference type="Gene3D" id="1.10.3720.10">
    <property type="entry name" value="MetI-like"/>
    <property type="match status" value="1"/>
</dbReference>